<name>A0A369J6B4_HYPMA</name>
<accession>A0A369J6B4</accession>
<dbReference type="OrthoDB" id="4456959at2759"/>
<dbReference type="GO" id="GO:0000981">
    <property type="term" value="F:DNA-binding transcription factor activity, RNA polymerase II-specific"/>
    <property type="evidence" value="ECO:0007669"/>
    <property type="project" value="InterPro"/>
</dbReference>
<comment type="caution">
    <text evidence="5">The sequence shown here is derived from an EMBL/GenBank/DDBJ whole genome shotgun (WGS) entry which is preliminary data.</text>
</comment>
<organism evidence="5 6">
    <name type="scientific">Hypsizygus marmoreus</name>
    <name type="common">White beech mushroom</name>
    <name type="synonym">Agaricus marmoreus</name>
    <dbReference type="NCBI Taxonomy" id="39966"/>
    <lineage>
        <taxon>Eukaryota</taxon>
        <taxon>Fungi</taxon>
        <taxon>Dikarya</taxon>
        <taxon>Basidiomycota</taxon>
        <taxon>Agaricomycotina</taxon>
        <taxon>Agaricomycetes</taxon>
        <taxon>Agaricomycetidae</taxon>
        <taxon>Agaricales</taxon>
        <taxon>Tricholomatineae</taxon>
        <taxon>Lyophyllaceae</taxon>
        <taxon>Hypsizygus</taxon>
    </lineage>
</organism>
<dbReference type="STRING" id="39966.A0A369J6B4"/>
<dbReference type="CDD" id="cd00067">
    <property type="entry name" value="GAL4"/>
    <property type="match status" value="1"/>
</dbReference>
<gene>
    <name evidence="5" type="ORF">Hypma_002569</name>
</gene>
<evidence type="ECO:0000259" key="4">
    <source>
        <dbReference type="PROSITE" id="PS50048"/>
    </source>
</evidence>
<sequence length="834" mass="94102">MISRSESSMPGASFSKKRRAPGACDHCRKRKIRCDSSERPGNRCSNCIQFSVECTHKEMSKTLGSAKGYVERLEARLEVMEKLLNKLSPSLDVKQDIESLADSTPTPPQEPPALSRNDENILEEELVGRLRRLHVDPTQGRFAGKSSGYQLIQTALDIKREYVGHDGQMAGGALASQRPEFWCSPPWRPRPSAFPTSPQYTFPDDDLMISLVNSYFTQINPFYPLFHRPSFEKSIASGIHLRSRYSQDPRVLYPGTKSLHSAGWKWFEQVSVIRQSFIAAPLLHELQHHALYVIYSVTSETPQGCWSQVGVALRMAQEVGAHRRRNLKAPTAEDELWKRAFWVLMSLDRLVSSFSGRQCILHEEDYDVDLPIECDDEFWDESDPALRFKQPAGQPSFLSYFNSYLRLMDILGFALRVLYPVRKPSLTSGQRPINLDEQVIINLDSAMNSWMDSVPDHLRWDPSCQNKMFLKQSATLHATYYHLQIFIHRPFIPSFRNPSPPKFPSLAICTNAARSCCHVLEVQSRYELPSPGLHITIFTAAVVLLLDIWSGKRSGFAPYPHREFEDVQICINLLKACETRWCSAGRYWDILMELASAGDLSFASTDIVNQEPALTRKYTNDYNGHPILQDETSTTGNTVELSYNNSSHNAQDAQSGTDLVVPFTQPMNFALPMYGDELGRLPIYGQFNFSQSPSLKRRRYEPDSQPHRYSSASVPAIGEGNATFAPSHNLGTRHKPKLAQMTDTHALSSNELNLDLFTSHQSSEMGLPDDTAMSSLSSDGQFGLYHADGLPIMDNDTLAMWSTAPTGFELNEWESYITNINRMTHGPEATFKSG</sequence>
<dbReference type="InterPro" id="IPR050987">
    <property type="entry name" value="AtrR-like"/>
</dbReference>
<dbReference type="PANTHER" id="PTHR46910:SF38">
    <property type="entry name" value="ZN(2)-C6 FUNGAL-TYPE DOMAIN-CONTAINING PROTEIN"/>
    <property type="match status" value="1"/>
</dbReference>
<evidence type="ECO:0000313" key="5">
    <source>
        <dbReference type="EMBL" id="RDB16932.1"/>
    </source>
</evidence>
<dbReference type="Pfam" id="PF04082">
    <property type="entry name" value="Fungal_trans"/>
    <property type="match status" value="1"/>
</dbReference>
<keyword evidence="2" id="KW-0539">Nucleus</keyword>
<feature type="compositionally biased region" description="Polar residues" evidence="3">
    <location>
        <begin position="1"/>
        <end position="10"/>
    </location>
</feature>
<dbReference type="SUPFAM" id="SSF57701">
    <property type="entry name" value="Zn2/Cys6 DNA-binding domain"/>
    <property type="match status" value="1"/>
</dbReference>
<evidence type="ECO:0000256" key="1">
    <source>
        <dbReference type="ARBA" id="ARBA00022723"/>
    </source>
</evidence>
<feature type="region of interest" description="Disordered" evidence="3">
    <location>
        <begin position="694"/>
        <end position="718"/>
    </location>
</feature>
<evidence type="ECO:0000256" key="2">
    <source>
        <dbReference type="ARBA" id="ARBA00023242"/>
    </source>
</evidence>
<protein>
    <recommendedName>
        <fullName evidence="4">Zn(2)-C6 fungal-type domain-containing protein</fullName>
    </recommendedName>
</protein>
<feature type="region of interest" description="Disordered" evidence="3">
    <location>
        <begin position="1"/>
        <end position="20"/>
    </location>
</feature>
<dbReference type="InterPro" id="IPR007219">
    <property type="entry name" value="XnlR_reg_dom"/>
</dbReference>
<dbReference type="SMART" id="SM00906">
    <property type="entry name" value="Fungal_trans"/>
    <property type="match status" value="1"/>
</dbReference>
<feature type="domain" description="Zn(2)-C6 fungal-type" evidence="4">
    <location>
        <begin position="23"/>
        <end position="56"/>
    </location>
</feature>
<dbReference type="CDD" id="cd12148">
    <property type="entry name" value="fungal_TF_MHR"/>
    <property type="match status" value="1"/>
</dbReference>
<dbReference type="SMART" id="SM00066">
    <property type="entry name" value="GAL4"/>
    <property type="match status" value="1"/>
</dbReference>
<dbReference type="InterPro" id="IPR001138">
    <property type="entry name" value="Zn2Cys6_DnaBD"/>
</dbReference>
<dbReference type="InParanoid" id="A0A369J6B4"/>
<evidence type="ECO:0000256" key="3">
    <source>
        <dbReference type="SAM" id="MobiDB-lite"/>
    </source>
</evidence>
<feature type="region of interest" description="Disordered" evidence="3">
    <location>
        <begin position="100"/>
        <end position="120"/>
    </location>
</feature>
<keyword evidence="1" id="KW-0479">Metal-binding</keyword>
<dbReference type="PROSITE" id="PS50048">
    <property type="entry name" value="ZN2_CY6_FUNGAL_2"/>
    <property type="match status" value="1"/>
</dbReference>
<dbReference type="PROSITE" id="PS00463">
    <property type="entry name" value="ZN2_CY6_FUNGAL_1"/>
    <property type="match status" value="1"/>
</dbReference>
<evidence type="ECO:0000313" key="6">
    <source>
        <dbReference type="Proteomes" id="UP000076154"/>
    </source>
</evidence>
<dbReference type="GO" id="GO:0006351">
    <property type="term" value="P:DNA-templated transcription"/>
    <property type="evidence" value="ECO:0007669"/>
    <property type="project" value="InterPro"/>
</dbReference>
<dbReference type="InterPro" id="IPR036864">
    <property type="entry name" value="Zn2-C6_fun-type_DNA-bd_sf"/>
</dbReference>
<reference evidence="5" key="1">
    <citation type="submission" date="2018-04" db="EMBL/GenBank/DDBJ databases">
        <title>Whole genome sequencing of Hypsizygus marmoreus.</title>
        <authorList>
            <person name="Choi I.-G."/>
            <person name="Min B."/>
            <person name="Kim J.-G."/>
            <person name="Kim S."/>
            <person name="Oh Y.-L."/>
            <person name="Kong W.-S."/>
            <person name="Park H."/>
            <person name="Jeong J."/>
            <person name="Song E.-S."/>
        </authorList>
    </citation>
    <scope>NUCLEOTIDE SEQUENCE [LARGE SCALE GENOMIC DNA]</scope>
    <source>
        <strain evidence="5">51987-8</strain>
    </source>
</reference>
<proteinExistence type="predicted"/>
<dbReference type="AlphaFoldDB" id="A0A369J6B4"/>
<dbReference type="Proteomes" id="UP000076154">
    <property type="component" value="Unassembled WGS sequence"/>
</dbReference>
<dbReference type="PANTHER" id="PTHR46910">
    <property type="entry name" value="TRANSCRIPTION FACTOR PDR1"/>
    <property type="match status" value="1"/>
</dbReference>
<dbReference type="EMBL" id="LUEZ02000122">
    <property type="protein sequence ID" value="RDB16932.1"/>
    <property type="molecule type" value="Genomic_DNA"/>
</dbReference>
<dbReference type="GO" id="GO:0003677">
    <property type="term" value="F:DNA binding"/>
    <property type="evidence" value="ECO:0007669"/>
    <property type="project" value="InterPro"/>
</dbReference>
<dbReference type="Pfam" id="PF00172">
    <property type="entry name" value="Zn_clus"/>
    <property type="match status" value="1"/>
</dbReference>
<dbReference type="Gene3D" id="4.10.240.10">
    <property type="entry name" value="Zn(2)-C6 fungal-type DNA-binding domain"/>
    <property type="match status" value="1"/>
</dbReference>
<dbReference type="GO" id="GO:0008270">
    <property type="term" value="F:zinc ion binding"/>
    <property type="evidence" value="ECO:0007669"/>
    <property type="project" value="InterPro"/>
</dbReference>
<keyword evidence="6" id="KW-1185">Reference proteome</keyword>